<name>A0A5C8ZKY2_9ACTN</name>
<dbReference type="OrthoDB" id="9797456at2"/>
<sequence>MTAPLSLGHRTDLMVLRLTGSEITELGPLTLVRTPDNPAYRWGNFVLVNHLSDGPVWIRAEELFRGAFPGETTVRFGLAPSPAVIVLPGHIARLQLEGDVALASGAPPSAPVPDGMSVRPLAGDDDWAAAQELQRVNNAYEDDDDVAFLTRQVAAYRAAVERGSGRWFGAFAGNALVGGLGVFSDGGPDARYQSVDTHPDWRGRGVASALLAAAGRWAFDALGAQRLVIVAERDSAAMRLYERLGFAEVDVQLRLSGPLSALHA</sequence>
<evidence type="ECO:0000313" key="5">
    <source>
        <dbReference type="Proteomes" id="UP000321234"/>
    </source>
</evidence>
<keyword evidence="5" id="KW-1185">Reference proteome</keyword>
<evidence type="ECO:0000313" key="4">
    <source>
        <dbReference type="EMBL" id="TXR57440.1"/>
    </source>
</evidence>
<evidence type="ECO:0000256" key="1">
    <source>
        <dbReference type="ARBA" id="ARBA00022679"/>
    </source>
</evidence>
<dbReference type="InterPro" id="IPR000182">
    <property type="entry name" value="GNAT_dom"/>
</dbReference>
<dbReference type="Pfam" id="PF00583">
    <property type="entry name" value="Acetyltransf_1"/>
    <property type="match status" value="1"/>
</dbReference>
<dbReference type="AlphaFoldDB" id="A0A5C8ZKY2"/>
<dbReference type="PROSITE" id="PS51186">
    <property type="entry name" value="GNAT"/>
    <property type="match status" value="1"/>
</dbReference>
<proteinExistence type="predicted"/>
<dbReference type="SUPFAM" id="SSF55729">
    <property type="entry name" value="Acyl-CoA N-acyltransferases (Nat)"/>
    <property type="match status" value="1"/>
</dbReference>
<dbReference type="InterPro" id="IPR016181">
    <property type="entry name" value="Acyl_CoA_acyltransferase"/>
</dbReference>
<keyword evidence="1 4" id="KW-0808">Transferase</keyword>
<evidence type="ECO:0000259" key="3">
    <source>
        <dbReference type="PROSITE" id="PS51186"/>
    </source>
</evidence>
<organism evidence="4 5">
    <name type="scientific">Quadrisphaera setariae</name>
    <dbReference type="NCBI Taxonomy" id="2593304"/>
    <lineage>
        <taxon>Bacteria</taxon>
        <taxon>Bacillati</taxon>
        <taxon>Actinomycetota</taxon>
        <taxon>Actinomycetes</taxon>
        <taxon>Kineosporiales</taxon>
        <taxon>Kineosporiaceae</taxon>
        <taxon>Quadrisphaera</taxon>
    </lineage>
</organism>
<dbReference type="RefSeq" id="WP_147925081.1">
    <property type="nucleotide sequence ID" value="NZ_VKAC01000002.1"/>
</dbReference>
<reference evidence="4 5" key="1">
    <citation type="submission" date="2019-07" db="EMBL/GenBank/DDBJ databases">
        <title>Quadrisphaera sp. strain DD2A genome sequencing and assembly.</title>
        <authorList>
            <person name="Kim I."/>
        </authorList>
    </citation>
    <scope>NUCLEOTIDE SEQUENCE [LARGE SCALE GENOMIC DNA]</scope>
    <source>
        <strain evidence="4 5">DD2A</strain>
    </source>
</reference>
<protein>
    <submittedName>
        <fullName evidence="4">GNAT family N-acetyltransferase</fullName>
    </submittedName>
</protein>
<feature type="domain" description="N-acetyltransferase" evidence="3">
    <location>
        <begin position="116"/>
        <end position="264"/>
    </location>
</feature>
<dbReference type="PANTHER" id="PTHR43877">
    <property type="entry name" value="AMINOALKYLPHOSPHONATE N-ACETYLTRANSFERASE-RELATED-RELATED"/>
    <property type="match status" value="1"/>
</dbReference>
<keyword evidence="2" id="KW-0012">Acyltransferase</keyword>
<evidence type="ECO:0000256" key="2">
    <source>
        <dbReference type="ARBA" id="ARBA00023315"/>
    </source>
</evidence>
<gene>
    <name evidence="4" type="ORF">FMM08_04095</name>
</gene>
<dbReference type="InterPro" id="IPR050832">
    <property type="entry name" value="Bact_Acetyltransf"/>
</dbReference>
<dbReference type="GO" id="GO:0016747">
    <property type="term" value="F:acyltransferase activity, transferring groups other than amino-acyl groups"/>
    <property type="evidence" value="ECO:0007669"/>
    <property type="project" value="InterPro"/>
</dbReference>
<dbReference type="Proteomes" id="UP000321234">
    <property type="component" value="Unassembled WGS sequence"/>
</dbReference>
<dbReference type="EMBL" id="VKAC01000002">
    <property type="protein sequence ID" value="TXR57440.1"/>
    <property type="molecule type" value="Genomic_DNA"/>
</dbReference>
<accession>A0A5C8ZKY2</accession>
<dbReference type="CDD" id="cd04301">
    <property type="entry name" value="NAT_SF"/>
    <property type="match status" value="1"/>
</dbReference>
<dbReference type="Gene3D" id="3.40.630.30">
    <property type="match status" value="1"/>
</dbReference>
<comment type="caution">
    <text evidence="4">The sequence shown here is derived from an EMBL/GenBank/DDBJ whole genome shotgun (WGS) entry which is preliminary data.</text>
</comment>